<dbReference type="InterPro" id="IPR001624">
    <property type="entry name" value="FliE"/>
</dbReference>
<keyword evidence="6" id="KW-0969">Cilium</keyword>
<keyword evidence="6" id="KW-0966">Cell projection</keyword>
<accession>A0A562RTH9</accession>
<evidence type="ECO:0000256" key="1">
    <source>
        <dbReference type="ARBA" id="ARBA00004117"/>
    </source>
</evidence>
<keyword evidence="6" id="KW-0282">Flagellum</keyword>
<sequence length="100" mass="11260">MNPVNNRFFSLPVPDSNEISAPVLPPFSGMSFSERLNSAVREVNTLQNVADYAAEKVMLGELDLHEGMMALQEADLSMRLLVQTRSKALEAYKEIMHMQF</sequence>
<dbReference type="PANTHER" id="PTHR34653">
    <property type="match status" value="1"/>
</dbReference>
<protein>
    <recommendedName>
        <fullName evidence="4 5">Flagellar hook-basal body complex protein FliE</fullName>
    </recommendedName>
</protein>
<dbReference type="GO" id="GO:0003774">
    <property type="term" value="F:cytoskeletal motor activity"/>
    <property type="evidence" value="ECO:0007669"/>
    <property type="project" value="InterPro"/>
</dbReference>
<dbReference type="NCBIfam" id="TIGR00205">
    <property type="entry name" value="fliE"/>
    <property type="match status" value="1"/>
</dbReference>
<keyword evidence="3 4" id="KW-0975">Bacterial flagellum</keyword>
<evidence type="ECO:0000256" key="5">
    <source>
        <dbReference type="NCBIfam" id="TIGR00205"/>
    </source>
</evidence>
<reference evidence="6 7" key="1">
    <citation type="submission" date="2019-07" db="EMBL/GenBank/DDBJ databases">
        <title>Genome sequencing of 100 strains of the haloalkaliphilic chemolithoautotrophic sulfur-oxidizing bacterium Thioalkalivibrio.</title>
        <authorList>
            <person name="Muyzer G."/>
        </authorList>
    </citation>
    <scope>NUCLEOTIDE SEQUENCE [LARGE SCALE GENOMIC DNA]</scope>
    <source>
        <strain evidence="6 7">ASO4-4</strain>
    </source>
</reference>
<comment type="caution">
    <text evidence="6">The sequence shown here is derived from an EMBL/GenBank/DDBJ whole genome shotgun (WGS) entry which is preliminary data.</text>
</comment>
<comment type="subcellular location">
    <subcellularLocation>
        <location evidence="1 4">Bacterial flagellum basal body</location>
    </subcellularLocation>
</comment>
<dbReference type="Pfam" id="PF02049">
    <property type="entry name" value="FliE"/>
    <property type="match status" value="1"/>
</dbReference>
<name>A0A562RTH9_9BACT</name>
<dbReference type="RefSeq" id="WP_144684227.1">
    <property type="nucleotide sequence ID" value="NZ_VLLC01000010.1"/>
</dbReference>
<comment type="similarity">
    <text evidence="2 4">Belongs to the FliE family.</text>
</comment>
<proteinExistence type="inferred from homology"/>
<evidence type="ECO:0000256" key="4">
    <source>
        <dbReference type="HAMAP-Rule" id="MF_00724"/>
    </source>
</evidence>
<evidence type="ECO:0000313" key="6">
    <source>
        <dbReference type="EMBL" id="TWI72425.1"/>
    </source>
</evidence>
<dbReference type="EMBL" id="VLLC01000010">
    <property type="protein sequence ID" value="TWI72425.1"/>
    <property type="molecule type" value="Genomic_DNA"/>
</dbReference>
<dbReference type="GO" id="GO:0071973">
    <property type="term" value="P:bacterial-type flagellum-dependent cell motility"/>
    <property type="evidence" value="ECO:0007669"/>
    <property type="project" value="InterPro"/>
</dbReference>
<evidence type="ECO:0000256" key="3">
    <source>
        <dbReference type="ARBA" id="ARBA00023143"/>
    </source>
</evidence>
<evidence type="ECO:0000313" key="7">
    <source>
        <dbReference type="Proteomes" id="UP000318307"/>
    </source>
</evidence>
<dbReference type="PANTHER" id="PTHR34653:SF1">
    <property type="entry name" value="FLAGELLAR HOOK-BASAL BODY COMPLEX PROTEIN FLIE"/>
    <property type="match status" value="1"/>
</dbReference>
<gene>
    <name evidence="4" type="primary">fliE</name>
    <name evidence="6" type="ORF">LZ24_01567</name>
</gene>
<dbReference type="GO" id="GO:0009425">
    <property type="term" value="C:bacterial-type flagellum basal body"/>
    <property type="evidence" value="ECO:0007669"/>
    <property type="project" value="UniProtKB-SubCell"/>
</dbReference>
<organism evidence="6 7">
    <name type="scientific">Desulfobotulus alkaliphilus</name>
    <dbReference type="NCBI Taxonomy" id="622671"/>
    <lineage>
        <taxon>Bacteria</taxon>
        <taxon>Pseudomonadati</taxon>
        <taxon>Thermodesulfobacteriota</taxon>
        <taxon>Desulfobacteria</taxon>
        <taxon>Desulfobacterales</taxon>
        <taxon>Desulfobacteraceae</taxon>
        <taxon>Desulfobotulus</taxon>
    </lineage>
</organism>
<dbReference type="AlphaFoldDB" id="A0A562RTH9"/>
<keyword evidence="7" id="KW-1185">Reference proteome</keyword>
<evidence type="ECO:0000256" key="2">
    <source>
        <dbReference type="ARBA" id="ARBA00009272"/>
    </source>
</evidence>
<dbReference type="GO" id="GO:0005198">
    <property type="term" value="F:structural molecule activity"/>
    <property type="evidence" value="ECO:0007669"/>
    <property type="project" value="UniProtKB-UniRule"/>
</dbReference>
<dbReference type="Proteomes" id="UP000318307">
    <property type="component" value="Unassembled WGS sequence"/>
</dbReference>
<dbReference type="OrthoDB" id="285952at2"/>
<dbReference type="PRINTS" id="PR01006">
    <property type="entry name" value="FLGHOOKFLIE"/>
</dbReference>
<dbReference type="HAMAP" id="MF_00724">
    <property type="entry name" value="FliE"/>
    <property type="match status" value="1"/>
</dbReference>